<sequence length="846" mass="97988">MPLHTFSNKDQLFFLLAQGTMVLTPNNRLSESIIQQYFTHCNNQTVDKPKCMPYRTALIKAYENLNFIHPNRSYPTLLSDAQCQYLWRRIIKSESSITYSEGLLKAVITAWERCQQWHITSENPEFIDTAQTRKFQQWWLLFEKQLEQRHLITEYQLIPHLIDAQHSLFSGSIVWVCFDDFTPQQVHLQEHLINQGFNQYQYDLKEKSSKTEILAAQDDKEEYQQLMRWLHLKIREGHSRIGVVVPNLEQESNLVQRILAHHFESTLFNISLGQPLSDFPLVAHALCWLNLEELTLTQHEASLLLQSPYLGHSKEEFIERAEYLQESTLLGRHLIPLKSFIEELYVHTPKLSKLLSLLTPYPQIATLHEWISLFQARLNSLGFPGDYGLNSKNYQCLNRFIMLFDELRQLAVLDAYLTKIEALEALRYLTRHTIFQAQKNNAPIQVSGLLEASGCEFDSLWVMGITDQCLPQKVHLSAFIPPYLQRELCMPHSLPERELQFARQILQRLRRSANSIVFSYAQLQGDNPNLPCSLITTFPNFTLLTAHNFSVPQPECVTVEEHFSLPVLPEEHITGGTAILANQAKCPFKAFAEHRLRAQASMQTTDGLNPKERGQIIHKVMELLWQTLESQEKLYLLGPPILDQYIDEAIHTALALLKQRNSDLLLASLQEIEHARLKRLILTYLEWEKQRSPFTVVALEQSYSINLAGLDIQVRIDRLDQVADKKWVIDYKSSLPASKPWNEERPKESQVLLYALLDDQINTLLLMQLKSGKINCAGLSENKQNISGVTSLKKDETWSEHRKMWQKQLTDLAMEFQQGHCPPQPSHLNLCQQCDFQNLCRFQGDE</sequence>
<protein>
    <submittedName>
        <fullName evidence="3">Recombinase B</fullName>
    </submittedName>
</protein>
<dbReference type="AlphaFoldDB" id="A0A378JD49"/>
<evidence type="ECO:0000313" key="3">
    <source>
        <dbReference type="EMBL" id="STX45743.1"/>
    </source>
</evidence>
<proteinExistence type="predicted"/>
<dbReference type="Proteomes" id="UP000254476">
    <property type="component" value="Unassembled WGS sequence"/>
</dbReference>
<evidence type="ECO:0000313" key="2">
    <source>
        <dbReference type="EMBL" id="KTD09043.1"/>
    </source>
</evidence>
<dbReference type="InterPro" id="IPR027417">
    <property type="entry name" value="P-loop_NTPase"/>
</dbReference>
<evidence type="ECO:0000259" key="1">
    <source>
        <dbReference type="Pfam" id="PF12705"/>
    </source>
</evidence>
<dbReference type="InterPro" id="IPR038726">
    <property type="entry name" value="PDDEXK_AddAB-type"/>
</dbReference>
<gene>
    <name evidence="2" type="ORF">Lgra_2278</name>
    <name evidence="3" type="ORF">NCTC12388_02487</name>
</gene>
<dbReference type="InterPro" id="IPR011335">
    <property type="entry name" value="Restrct_endonuc-II-like"/>
</dbReference>
<dbReference type="InterPro" id="IPR019925">
    <property type="entry name" value="DNA_repair_protein_predicted"/>
</dbReference>
<reference evidence="2 4" key="1">
    <citation type="submission" date="2015-11" db="EMBL/GenBank/DDBJ databases">
        <title>Genomic analysis of 38 Legionella species identifies large and diverse effector repertoires.</title>
        <authorList>
            <person name="Burstein D."/>
            <person name="Amaro F."/>
            <person name="Zusman T."/>
            <person name="Lifshitz Z."/>
            <person name="Cohen O."/>
            <person name="Gilbert J.A."/>
            <person name="Pupko T."/>
            <person name="Shuman H.A."/>
            <person name="Segal G."/>
        </authorList>
    </citation>
    <scope>NUCLEOTIDE SEQUENCE [LARGE SCALE GENOMIC DNA]</scope>
    <source>
        <strain evidence="2 4">Lyon 8420412</strain>
    </source>
</reference>
<dbReference type="InterPro" id="IPR011604">
    <property type="entry name" value="PDDEXK-like_dom_sf"/>
</dbReference>
<accession>A0A378JD49</accession>
<dbReference type="RefSeq" id="WP_058499403.1">
    <property type="nucleotide sequence ID" value="NZ_CAAAHW010000004.1"/>
</dbReference>
<dbReference type="EMBL" id="LNYE01000023">
    <property type="protein sequence ID" value="KTD09043.1"/>
    <property type="molecule type" value="Genomic_DNA"/>
</dbReference>
<dbReference type="STRING" id="45066.Lgra_2278"/>
<name>A0A378JD49_9GAMM</name>
<evidence type="ECO:0000313" key="5">
    <source>
        <dbReference type="Proteomes" id="UP000254476"/>
    </source>
</evidence>
<dbReference type="SUPFAM" id="SSF52540">
    <property type="entry name" value="P-loop containing nucleoside triphosphate hydrolases"/>
    <property type="match status" value="1"/>
</dbReference>
<organism evidence="3 5">
    <name type="scientific">Legionella gratiana</name>
    <dbReference type="NCBI Taxonomy" id="45066"/>
    <lineage>
        <taxon>Bacteria</taxon>
        <taxon>Pseudomonadati</taxon>
        <taxon>Pseudomonadota</taxon>
        <taxon>Gammaproteobacteria</taxon>
        <taxon>Legionellales</taxon>
        <taxon>Legionellaceae</taxon>
        <taxon>Legionella</taxon>
    </lineage>
</organism>
<dbReference type="Gene3D" id="3.90.320.10">
    <property type="match status" value="1"/>
</dbReference>
<dbReference type="SUPFAM" id="SSF52980">
    <property type="entry name" value="Restriction endonuclease-like"/>
    <property type="match status" value="1"/>
</dbReference>
<dbReference type="EMBL" id="UGOB01000001">
    <property type="protein sequence ID" value="STX45743.1"/>
    <property type="molecule type" value="Genomic_DNA"/>
</dbReference>
<dbReference type="Proteomes" id="UP000054691">
    <property type="component" value="Unassembled WGS sequence"/>
</dbReference>
<dbReference type="Pfam" id="PF12705">
    <property type="entry name" value="PDDEXK_1"/>
    <property type="match status" value="1"/>
</dbReference>
<keyword evidence="4" id="KW-1185">Reference proteome</keyword>
<dbReference type="NCBIfam" id="TIGR03623">
    <property type="entry name" value="probable DNA repair protein"/>
    <property type="match status" value="1"/>
</dbReference>
<reference evidence="3 5" key="2">
    <citation type="submission" date="2018-06" db="EMBL/GenBank/DDBJ databases">
        <authorList>
            <consortium name="Pathogen Informatics"/>
            <person name="Doyle S."/>
        </authorList>
    </citation>
    <scope>NUCLEOTIDE SEQUENCE [LARGE SCALE GENOMIC DNA]</scope>
    <source>
        <strain evidence="3 5">NCTC12388</strain>
    </source>
</reference>
<dbReference type="OrthoDB" id="9761147at2"/>
<evidence type="ECO:0000313" key="4">
    <source>
        <dbReference type="Proteomes" id="UP000054691"/>
    </source>
</evidence>
<feature type="domain" description="PD-(D/E)XK endonuclease-like" evidence="1">
    <location>
        <begin position="584"/>
        <end position="841"/>
    </location>
</feature>